<proteinExistence type="predicted"/>
<dbReference type="Proteomes" id="UP000747542">
    <property type="component" value="Unassembled WGS sequence"/>
</dbReference>
<keyword evidence="2" id="KW-1185">Reference proteome</keyword>
<name>A0A8J5MWI2_HOMAM</name>
<gene>
    <name evidence="1" type="ORF">Hamer_G029511</name>
</gene>
<evidence type="ECO:0000313" key="1">
    <source>
        <dbReference type="EMBL" id="KAG7165862.1"/>
    </source>
</evidence>
<dbReference type="AlphaFoldDB" id="A0A8J5MWI2"/>
<sequence length="77" mass="8469">MATTMHPLQIIYGSWYPVKPDGENDGVAASMPFRQLGYAGRRDVPADPVIIVPARPPARLAILMDCWYTVIGLEANI</sequence>
<evidence type="ECO:0000313" key="2">
    <source>
        <dbReference type="Proteomes" id="UP000747542"/>
    </source>
</evidence>
<protein>
    <submittedName>
        <fullName evidence="1">Uncharacterized protein</fullName>
    </submittedName>
</protein>
<comment type="caution">
    <text evidence="1">The sequence shown here is derived from an EMBL/GenBank/DDBJ whole genome shotgun (WGS) entry which is preliminary data.</text>
</comment>
<reference evidence="1" key="1">
    <citation type="journal article" date="2021" name="Sci. Adv.">
        <title>The American lobster genome reveals insights on longevity, neural, and immune adaptations.</title>
        <authorList>
            <person name="Polinski J.M."/>
            <person name="Zimin A.V."/>
            <person name="Clark K.F."/>
            <person name="Kohn A.B."/>
            <person name="Sadowski N."/>
            <person name="Timp W."/>
            <person name="Ptitsyn A."/>
            <person name="Khanna P."/>
            <person name="Romanova D.Y."/>
            <person name="Williams P."/>
            <person name="Greenwood S.J."/>
            <person name="Moroz L.L."/>
            <person name="Walt D.R."/>
            <person name="Bodnar A.G."/>
        </authorList>
    </citation>
    <scope>NUCLEOTIDE SEQUENCE</scope>
    <source>
        <strain evidence="1">GMGI-L3</strain>
    </source>
</reference>
<organism evidence="1 2">
    <name type="scientific">Homarus americanus</name>
    <name type="common">American lobster</name>
    <dbReference type="NCBI Taxonomy" id="6706"/>
    <lineage>
        <taxon>Eukaryota</taxon>
        <taxon>Metazoa</taxon>
        <taxon>Ecdysozoa</taxon>
        <taxon>Arthropoda</taxon>
        <taxon>Crustacea</taxon>
        <taxon>Multicrustacea</taxon>
        <taxon>Malacostraca</taxon>
        <taxon>Eumalacostraca</taxon>
        <taxon>Eucarida</taxon>
        <taxon>Decapoda</taxon>
        <taxon>Pleocyemata</taxon>
        <taxon>Astacidea</taxon>
        <taxon>Nephropoidea</taxon>
        <taxon>Nephropidae</taxon>
        <taxon>Homarus</taxon>
    </lineage>
</organism>
<dbReference type="EMBL" id="JAHLQT010023235">
    <property type="protein sequence ID" value="KAG7165862.1"/>
    <property type="molecule type" value="Genomic_DNA"/>
</dbReference>
<accession>A0A8J5MWI2</accession>